<evidence type="ECO:0000256" key="2">
    <source>
        <dbReference type="ARBA" id="ARBA00007362"/>
    </source>
</evidence>
<sequence length="307" mass="34461">MEEKSRWKGFVLVVLGALFWGVGGTVAQRLFQEDHIPVEWLVSVRLVIAGLIMIFIALFTNSRDRTFRIWTHKKAAIQLIIFGIFGMLAVQFTYMASINDGNAAVATLLQYLAPVYIIIYLVITKANRLKKNDLIAVCLAIIGTFLLLTNGSFQELSVPLSAVIWGFLSGIALMFYTLYANQLLQKWGSLNVIGWAMIVGGAALGLFYPPWNIDMSGWTVETVFFLIFVILFGTMFSFWFYLESLKYLYPQETSLLGSVEPLAAIVTSVVWLHIPFGIYQVMGTALILVMVVVVSMPEKKRTVHVVH</sequence>
<feature type="transmembrane region" description="Helical" evidence="7">
    <location>
        <begin position="223"/>
        <end position="242"/>
    </location>
</feature>
<dbReference type="Proteomes" id="UP001500880">
    <property type="component" value="Unassembled WGS sequence"/>
</dbReference>
<dbReference type="InterPro" id="IPR000620">
    <property type="entry name" value="EamA_dom"/>
</dbReference>
<organism evidence="9 10">
    <name type="scientific">Salinibacillus aidingensis</name>
    <dbReference type="NCBI Taxonomy" id="237684"/>
    <lineage>
        <taxon>Bacteria</taxon>
        <taxon>Bacillati</taxon>
        <taxon>Bacillota</taxon>
        <taxon>Bacilli</taxon>
        <taxon>Bacillales</taxon>
        <taxon>Bacillaceae</taxon>
        <taxon>Salinibacillus</taxon>
    </lineage>
</organism>
<dbReference type="EMBL" id="BAAADO010000003">
    <property type="protein sequence ID" value="GAA0492908.1"/>
    <property type="molecule type" value="Genomic_DNA"/>
</dbReference>
<evidence type="ECO:0000256" key="5">
    <source>
        <dbReference type="ARBA" id="ARBA00022989"/>
    </source>
</evidence>
<dbReference type="RefSeq" id="WP_343840109.1">
    <property type="nucleotide sequence ID" value="NZ_BAAADO010000003.1"/>
</dbReference>
<evidence type="ECO:0000313" key="9">
    <source>
        <dbReference type="EMBL" id="GAA0492908.1"/>
    </source>
</evidence>
<evidence type="ECO:0000256" key="3">
    <source>
        <dbReference type="ARBA" id="ARBA00022475"/>
    </source>
</evidence>
<feature type="transmembrane region" description="Helical" evidence="7">
    <location>
        <begin position="254"/>
        <end position="272"/>
    </location>
</feature>
<accession>A0ABN1B929</accession>
<feature type="transmembrane region" description="Helical" evidence="7">
    <location>
        <begin position="278"/>
        <end position="296"/>
    </location>
</feature>
<keyword evidence="6 7" id="KW-0472">Membrane</keyword>
<evidence type="ECO:0000313" key="10">
    <source>
        <dbReference type="Proteomes" id="UP001500880"/>
    </source>
</evidence>
<feature type="transmembrane region" description="Helical" evidence="7">
    <location>
        <begin position="103"/>
        <end position="122"/>
    </location>
</feature>
<keyword evidence="4 7" id="KW-0812">Transmembrane</keyword>
<comment type="similarity">
    <text evidence="2">Belongs to the EamA transporter family.</text>
</comment>
<keyword evidence="5 7" id="KW-1133">Transmembrane helix</keyword>
<reference evidence="9 10" key="1">
    <citation type="journal article" date="2019" name="Int. J. Syst. Evol. Microbiol.">
        <title>The Global Catalogue of Microorganisms (GCM) 10K type strain sequencing project: providing services to taxonomists for standard genome sequencing and annotation.</title>
        <authorList>
            <consortium name="The Broad Institute Genomics Platform"/>
            <consortium name="The Broad Institute Genome Sequencing Center for Infectious Disease"/>
            <person name="Wu L."/>
            <person name="Ma J."/>
        </authorList>
    </citation>
    <scope>NUCLEOTIDE SEQUENCE [LARGE SCALE GENOMIC DNA]</scope>
    <source>
        <strain evidence="9 10">JCM 12389</strain>
    </source>
</reference>
<feature type="transmembrane region" description="Helical" evidence="7">
    <location>
        <begin position="134"/>
        <end position="153"/>
    </location>
</feature>
<gene>
    <name evidence="9" type="ORF">GCM10008986_19160</name>
</gene>
<feature type="transmembrane region" description="Helical" evidence="7">
    <location>
        <begin position="159"/>
        <end position="180"/>
    </location>
</feature>
<keyword evidence="10" id="KW-1185">Reference proteome</keyword>
<proteinExistence type="inferred from homology"/>
<feature type="transmembrane region" description="Helical" evidence="7">
    <location>
        <begin position="192"/>
        <end position="211"/>
    </location>
</feature>
<feature type="transmembrane region" description="Helical" evidence="7">
    <location>
        <begin position="79"/>
        <end position="97"/>
    </location>
</feature>
<dbReference type="PANTHER" id="PTHR32322">
    <property type="entry name" value="INNER MEMBRANE TRANSPORTER"/>
    <property type="match status" value="1"/>
</dbReference>
<dbReference type="PANTHER" id="PTHR32322:SF18">
    <property type="entry name" value="S-ADENOSYLMETHIONINE_S-ADENOSYLHOMOCYSTEINE TRANSPORTER"/>
    <property type="match status" value="1"/>
</dbReference>
<comment type="caution">
    <text evidence="9">The sequence shown here is derived from an EMBL/GenBank/DDBJ whole genome shotgun (WGS) entry which is preliminary data.</text>
</comment>
<feature type="domain" description="EamA" evidence="8">
    <location>
        <begin position="8"/>
        <end position="148"/>
    </location>
</feature>
<evidence type="ECO:0000256" key="7">
    <source>
        <dbReference type="SAM" id="Phobius"/>
    </source>
</evidence>
<dbReference type="InterPro" id="IPR050638">
    <property type="entry name" value="AA-Vitamin_Transporters"/>
</dbReference>
<feature type="transmembrane region" description="Helical" evidence="7">
    <location>
        <begin position="40"/>
        <end position="59"/>
    </location>
</feature>
<evidence type="ECO:0000256" key="6">
    <source>
        <dbReference type="ARBA" id="ARBA00023136"/>
    </source>
</evidence>
<feature type="domain" description="EamA" evidence="8">
    <location>
        <begin position="161"/>
        <end position="295"/>
    </location>
</feature>
<dbReference type="SUPFAM" id="SSF103481">
    <property type="entry name" value="Multidrug resistance efflux transporter EmrE"/>
    <property type="match status" value="2"/>
</dbReference>
<protein>
    <submittedName>
        <fullName evidence="9">DMT family transporter</fullName>
    </submittedName>
</protein>
<evidence type="ECO:0000256" key="4">
    <source>
        <dbReference type="ARBA" id="ARBA00022692"/>
    </source>
</evidence>
<name>A0ABN1B929_9BACI</name>
<comment type="subcellular location">
    <subcellularLocation>
        <location evidence="1">Cell membrane</location>
        <topology evidence="1">Multi-pass membrane protein</topology>
    </subcellularLocation>
</comment>
<keyword evidence="3" id="KW-1003">Cell membrane</keyword>
<evidence type="ECO:0000256" key="1">
    <source>
        <dbReference type="ARBA" id="ARBA00004651"/>
    </source>
</evidence>
<dbReference type="InterPro" id="IPR037185">
    <property type="entry name" value="EmrE-like"/>
</dbReference>
<dbReference type="Pfam" id="PF00892">
    <property type="entry name" value="EamA"/>
    <property type="match status" value="2"/>
</dbReference>
<evidence type="ECO:0000259" key="8">
    <source>
        <dbReference type="Pfam" id="PF00892"/>
    </source>
</evidence>